<feature type="disulfide bond" description="Redox-active" evidence="5">
    <location>
        <begin position="115"/>
        <end position="120"/>
    </location>
</feature>
<comment type="similarity">
    <text evidence="1">Belongs to the class-I pyridine nucleotide-disulfide oxidoreductase family.</text>
</comment>
<reference evidence="8 9" key="1">
    <citation type="submission" date="2024-10" db="EMBL/GenBank/DDBJ databases">
        <title>Updated reference genomes for cyclostephanoid diatoms.</title>
        <authorList>
            <person name="Roberts W.R."/>
            <person name="Alverson A.J."/>
        </authorList>
    </citation>
    <scope>NUCLEOTIDE SEQUENCE [LARGE SCALE GENOMIC DNA]</scope>
    <source>
        <strain evidence="8 9">AJA228-03</strain>
    </source>
</reference>
<dbReference type="Gene3D" id="3.50.50.60">
    <property type="entry name" value="FAD/NAD(P)-binding domain"/>
    <property type="match status" value="2"/>
</dbReference>
<feature type="binding site" evidence="4">
    <location>
        <position position="124"/>
    </location>
    <ligand>
        <name>FAD</name>
        <dbReference type="ChEBI" id="CHEBI:57692"/>
    </ligand>
</feature>
<accession>A0ABD3R1H5</accession>
<feature type="non-terminal residue" evidence="8">
    <location>
        <position position="1"/>
    </location>
</feature>
<comment type="caution">
    <text evidence="8">The sequence shown here is derived from an EMBL/GenBank/DDBJ whole genome shotgun (WGS) entry which is preliminary data.</text>
</comment>
<dbReference type="InterPro" id="IPR036188">
    <property type="entry name" value="FAD/NAD-bd_sf"/>
</dbReference>
<evidence type="ECO:0000313" key="9">
    <source>
        <dbReference type="Proteomes" id="UP001530377"/>
    </source>
</evidence>
<dbReference type="InterPro" id="IPR004099">
    <property type="entry name" value="Pyr_nucl-diS_OxRdtase_dimer"/>
</dbReference>
<feature type="domain" description="Pyridine nucleotide-disulphide oxidoreductase dimerisation" evidence="6">
    <location>
        <begin position="460"/>
        <end position="570"/>
    </location>
</feature>
<comment type="cofactor">
    <cofactor evidence="4">
        <name>FAD</name>
        <dbReference type="ChEBI" id="CHEBI:57692"/>
    </cofactor>
    <text evidence="4">Binds 1 FAD per subunit.</text>
</comment>
<dbReference type="PRINTS" id="PR00411">
    <property type="entry name" value="PNDRDTASEI"/>
</dbReference>
<gene>
    <name evidence="8" type="ORF">ACHAXA_009700</name>
</gene>
<evidence type="ECO:0000256" key="5">
    <source>
        <dbReference type="PIRSR" id="PIRSR000350-4"/>
    </source>
</evidence>
<evidence type="ECO:0000313" key="8">
    <source>
        <dbReference type="EMBL" id="KAL3806463.1"/>
    </source>
</evidence>
<dbReference type="AlphaFoldDB" id="A0ABD3R1H5"/>
<keyword evidence="4" id="KW-0547">Nucleotide-binding</keyword>
<organism evidence="8 9">
    <name type="scientific">Cyclostephanos tholiformis</name>
    <dbReference type="NCBI Taxonomy" id="382380"/>
    <lineage>
        <taxon>Eukaryota</taxon>
        <taxon>Sar</taxon>
        <taxon>Stramenopiles</taxon>
        <taxon>Ochrophyta</taxon>
        <taxon>Bacillariophyta</taxon>
        <taxon>Coscinodiscophyceae</taxon>
        <taxon>Thalassiosirophycidae</taxon>
        <taxon>Stephanodiscales</taxon>
        <taxon>Stephanodiscaceae</taxon>
        <taxon>Cyclostephanos</taxon>
    </lineage>
</organism>
<dbReference type="PANTHER" id="PTHR43014">
    <property type="entry name" value="MERCURIC REDUCTASE"/>
    <property type="match status" value="1"/>
</dbReference>
<feature type="domain" description="FAD/NAD(P)-binding" evidence="7">
    <location>
        <begin position="78"/>
        <end position="439"/>
    </location>
</feature>
<dbReference type="PIRSF" id="PIRSF000350">
    <property type="entry name" value="Mercury_reductase_MerA"/>
    <property type="match status" value="1"/>
</dbReference>
<dbReference type="Proteomes" id="UP001530377">
    <property type="component" value="Unassembled WGS sequence"/>
</dbReference>
<evidence type="ECO:0000259" key="7">
    <source>
        <dbReference type="Pfam" id="PF07992"/>
    </source>
</evidence>
<dbReference type="InterPro" id="IPR023753">
    <property type="entry name" value="FAD/NAD-binding_dom"/>
</dbReference>
<dbReference type="PRINTS" id="PR00368">
    <property type="entry name" value="FADPNR"/>
</dbReference>
<feature type="binding site" evidence="4">
    <location>
        <position position="386"/>
    </location>
    <ligand>
        <name>NAD(+)</name>
        <dbReference type="ChEBI" id="CHEBI:57540"/>
    </ligand>
</feature>
<dbReference type="SUPFAM" id="SSF55424">
    <property type="entry name" value="FAD/NAD-linked reductases, dimerisation (C-terminal) domain"/>
    <property type="match status" value="1"/>
</dbReference>
<keyword evidence="9" id="KW-1185">Reference proteome</keyword>
<keyword evidence="3 4" id="KW-0274">FAD</keyword>
<dbReference type="Pfam" id="PF07992">
    <property type="entry name" value="Pyr_redox_2"/>
    <property type="match status" value="1"/>
</dbReference>
<dbReference type="InterPro" id="IPR001100">
    <property type="entry name" value="Pyr_nuc-diS_OxRdtase"/>
</dbReference>
<keyword evidence="2" id="KW-0285">Flavoprotein</keyword>
<dbReference type="Pfam" id="PF02852">
    <property type="entry name" value="Pyr_redox_dim"/>
    <property type="match status" value="1"/>
</dbReference>
<proteinExistence type="inferred from homology"/>
<evidence type="ECO:0008006" key="10">
    <source>
        <dbReference type="Google" id="ProtNLM"/>
    </source>
</evidence>
<dbReference type="EMBL" id="JALLPB020000804">
    <property type="protein sequence ID" value="KAL3806463.1"/>
    <property type="molecule type" value="Genomic_DNA"/>
</dbReference>
<feature type="binding site" evidence="4">
    <location>
        <begin position="298"/>
        <end position="305"/>
    </location>
    <ligand>
        <name>NAD(+)</name>
        <dbReference type="ChEBI" id="CHEBI:57540"/>
    </ligand>
</feature>
<evidence type="ECO:0000256" key="1">
    <source>
        <dbReference type="ARBA" id="ARBA00007532"/>
    </source>
</evidence>
<evidence type="ECO:0000259" key="6">
    <source>
        <dbReference type="Pfam" id="PF02852"/>
    </source>
</evidence>
<name>A0ABD3R1H5_9STRA</name>
<feature type="binding site" evidence="4">
    <location>
        <position position="428"/>
    </location>
    <ligand>
        <name>FAD</name>
        <dbReference type="ChEBI" id="CHEBI:57692"/>
    </ligand>
</feature>
<dbReference type="PANTHER" id="PTHR43014:SF2">
    <property type="entry name" value="MERCURIC REDUCTASE"/>
    <property type="match status" value="1"/>
</dbReference>
<evidence type="ECO:0000256" key="4">
    <source>
        <dbReference type="PIRSR" id="PIRSR000350-3"/>
    </source>
</evidence>
<dbReference type="InterPro" id="IPR016156">
    <property type="entry name" value="FAD/NAD-linked_Rdtase_dimer_sf"/>
</dbReference>
<evidence type="ECO:0000256" key="3">
    <source>
        <dbReference type="ARBA" id="ARBA00022827"/>
    </source>
</evidence>
<keyword evidence="4" id="KW-0520">NAD</keyword>
<protein>
    <recommendedName>
        <fullName evidence="10">Mercuric reductase</fullName>
    </recommendedName>
</protein>
<evidence type="ECO:0000256" key="2">
    <source>
        <dbReference type="ARBA" id="ARBA00022630"/>
    </source>
</evidence>
<dbReference type="SUPFAM" id="SSF51905">
    <property type="entry name" value="FAD/NAD(P)-binding domain"/>
    <property type="match status" value="1"/>
</dbReference>
<sequence>VFIKPTSTTTPAIMKALTSIVAYNLLSVHRLDAFAPPYPLSLSPRNAIKPRWKTTPNYATTTSSSSSSLSSSSSATTYDLVVIGGGSSGLTAAKFARTFGKTVCLVECSRIGGDCTWTGCVPSKTLLHAAKRAWTWRKMNERYGEGDGDDEDVSGGGRGIMNDACMLRMLRNVKMYVDANRERIYEEDDSSKVLRGLGMDLALGRARLCDGGRSVIVTDENIDGMTTTTSRIIHARCGVVIATGASPGRYMFDRIRGLDDVPFWTYENLWDEGGFFDAVERNHMRGRRMSEMRVIVVGGGPVGCELSQSLSRLGCSVVLICGSARLLPNGEMEASAELKRVFKNEGIDVICDQRVVSVVSLDGETIDYGNVGISRIIGDHILIATGRVPNVERMGLDDIGVKINPVTNGIIVDEKLQTSVKGVYAAGDCTGDRQFTHYAGAIAARNILLPLKDTGVLSEVPSTTFTDPEVASFGLTESRLPLTNMEAISISFRPLSKIDRAICEGSDGLGFIKIVYKTKSRQILGATVMAPSAGELVSELTAIQAAKMPLDKLATVMHSYPSYSIALQQMAAEVYYDKLKKNQSLYDVLKRAGL</sequence>
<dbReference type="Gene3D" id="3.30.390.30">
    <property type="match status" value="1"/>
</dbReference>